<evidence type="ECO:0000256" key="2">
    <source>
        <dbReference type="SAM" id="SignalP"/>
    </source>
</evidence>
<dbReference type="Proteomes" id="UP001148018">
    <property type="component" value="Unassembled WGS sequence"/>
</dbReference>
<dbReference type="EMBL" id="JANIIK010007165">
    <property type="protein sequence ID" value="KAJ3580739.1"/>
    <property type="molecule type" value="Genomic_DNA"/>
</dbReference>
<proteinExistence type="predicted"/>
<evidence type="ECO:0000313" key="3">
    <source>
        <dbReference type="EMBL" id="KAJ3580739.1"/>
    </source>
</evidence>
<keyword evidence="2" id="KW-0732">Signal</keyword>
<accession>A0A9Q0D2Y8</accession>
<feature type="signal peptide" evidence="2">
    <location>
        <begin position="1"/>
        <end position="19"/>
    </location>
</feature>
<feature type="chain" id="PRO_5040180246" evidence="2">
    <location>
        <begin position="20"/>
        <end position="111"/>
    </location>
</feature>
<comment type="caution">
    <text evidence="3">The sequence shown here is derived from an EMBL/GenBank/DDBJ whole genome shotgun (WGS) entry which is preliminary data.</text>
</comment>
<keyword evidence="4" id="KW-1185">Reference proteome</keyword>
<evidence type="ECO:0000313" key="4">
    <source>
        <dbReference type="Proteomes" id="UP001148018"/>
    </source>
</evidence>
<dbReference type="AlphaFoldDB" id="A0A9Q0D2Y8"/>
<evidence type="ECO:0000256" key="1">
    <source>
        <dbReference type="SAM" id="MobiDB-lite"/>
    </source>
</evidence>
<gene>
    <name evidence="3" type="ORF">NHX12_032740</name>
</gene>
<organism evidence="3 4">
    <name type="scientific">Muraenolepis orangiensis</name>
    <name type="common">Patagonian moray cod</name>
    <dbReference type="NCBI Taxonomy" id="630683"/>
    <lineage>
        <taxon>Eukaryota</taxon>
        <taxon>Metazoa</taxon>
        <taxon>Chordata</taxon>
        <taxon>Craniata</taxon>
        <taxon>Vertebrata</taxon>
        <taxon>Euteleostomi</taxon>
        <taxon>Actinopterygii</taxon>
        <taxon>Neopterygii</taxon>
        <taxon>Teleostei</taxon>
        <taxon>Neoteleostei</taxon>
        <taxon>Acanthomorphata</taxon>
        <taxon>Zeiogadaria</taxon>
        <taxon>Gadariae</taxon>
        <taxon>Gadiformes</taxon>
        <taxon>Muraenolepidoidei</taxon>
        <taxon>Muraenolepididae</taxon>
        <taxon>Muraenolepis</taxon>
    </lineage>
</organism>
<protein>
    <submittedName>
        <fullName evidence="3">Uncharacterized protein</fullName>
    </submittedName>
</protein>
<name>A0A9Q0D2Y8_9TELE</name>
<reference evidence="3" key="1">
    <citation type="submission" date="2022-07" db="EMBL/GenBank/DDBJ databases">
        <title>Chromosome-level genome of Muraenolepis orangiensis.</title>
        <authorList>
            <person name="Kim J."/>
        </authorList>
    </citation>
    <scope>NUCLEOTIDE SEQUENCE</scope>
    <source>
        <strain evidence="3">KU_S4_2022</strain>
        <tissue evidence="3">Muscle</tissue>
    </source>
</reference>
<sequence length="111" mass="11365">MVTIPVVMVVPVAVVPALQGPVEVLPEEAGVPGGPGPAQVAAPPHQPPNAVVRGQLQLRQLLQEEEDQHVLLLVQQAVAGGGGGQRDASLGLLSAEATLRPRRLGAEATQV</sequence>
<feature type="compositionally biased region" description="Low complexity" evidence="1">
    <location>
        <begin position="37"/>
        <end position="48"/>
    </location>
</feature>
<feature type="region of interest" description="Disordered" evidence="1">
    <location>
        <begin position="27"/>
        <end position="48"/>
    </location>
</feature>